<evidence type="ECO:0000313" key="1">
    <source>
        <dbReference type="EMBL" id="KAI5657262.1"/>
    </source>
</evidence>
<keyword evidence="2" id="KW-1185">Reference proteome</keyword>
<dbReference type="Proteomes" id="UP001060085">
    <property type="component" value="Linkage Group LG06"/>
</dbReference>
<reference evidence="2" key="1">
    <citation type="journal article" date="2023" name="Nat. Plants">
        <title>Single-cell RNA sequencing provides a high-resolution roadmap for understanding the multicellular compartmentation of specialized metabolism.</title>
        <authorList>
            <person name="Sun S."/>
            <person name="Shen X."/>
            <person name="Li Y."/>
            <person name="Li Y."/>
            <person name="Wang S."/>
            <person name="Li R."/>
            <person name="Zhang H."/>
            <person name="Shen G."/>
            <person name="Guo B."/>
            <person name="Wei J."/>
            <person name="Xu J."/>
            <person name="St-Pierre B."/>
            <person name="Chen S."/>
            <person name="Sun C."/>
        </authorList>
    </citation>
    <scope>NUCLEOTIDE SEQUENCE [LARGE SCALE GENOMIC DNA]</scope>
</reference>
<evidence type="ECO:0000313" key="2">
    <source>
        <dbReference type="Proteomes" id="UP001060085"/>
    </source>
</evidence>
<organism evidence="1 2">
    <name type="scientific">Catharanthus roseus</name>
    <name type="common">Madagascar periwinkle</name>
    <name type="synonym">Vinca rosea</name>
    <dbReference type="NCBI Taxonomy" id="4058"/>
    <lineage>
        <taxon>Eukaryota</taxon>
        <taxon>Viridiplantae</taxon>
        <taxon>Streptophyta</taxon>
        <taxon>Embryophyta</taxon>
        <taxon>Tracheophyta</taxon>
        <taxon>Spermatophyta</taxon>
        <taxon>Magnoliopsida</taxon>
        <taxon>eudicotyledons</taxon>
        <taxon>Gunneridae</taxon>
        <taxon>Pentapetalae</taxon>
        <taxon>asterids</taxon>
        <taxon>lamiids</taxon>
        <taxon>Gentianales</taxon>
        <taxon>Apocynaceae</taxon>
        <taxon>Rauvolfioideae</taxon>
        <taxon>Vinceae</taxon>
        <taxon>Catharanthinae</taxon>
        <taxon>Catharanthus</taxon>
    </lineage>
</organism>
<name>A0ACC0A9Z5_CATRO</name>
<protein>
    <submittedName>
        <fullName evidence="1">Uncharacterized protein</fullName>
    </submittedName>
</protein>
<sequence length="271" mass="30551">MIVYIDIYSSHFFHLCCPMYSRLLQVAKEMGAKLGEEVGYTIQFEDISHIDLTRIKYHTDGVLLREMMDDPLLSKYSVIMIDEAHERSLSTDILLGLLKKHVISCELRLFMAKPRKRRHGPAENMDHRPNTEAAILSVEIASRGESLSIKEPLVAEKESGFTISGSTPAVRLEPMGDILVFLTGQDDIDAAVPLHLEEAHNFLDLIFSPTPRGKRKVGIVYVVDTGFSKQRFSNPISDIENLVVAFAQQRPVGLEEFDLGKMLQNIIENIL</sequence>
<comment type="caution">
    <text evidence="1">The sequence shown here is derived from an EMBL/GenBank/DDBJ whole genome shotgun (WGS) entry which is preliminary data.</text>
</comment>
<proteinExistence type="predicted"/>
<gene>
    <name evidence="1" type="ORF">M9H77_26055</name>
</gene>
<dbReference type="EMBL" id="CM044706">
    <property type="protein sequence ID" value="KAI5657262.1"/>
    <property type="molecule type" value="Genomic_DNA"/>
</dbReference>
<accession>A0ACC0A9Z5</accession>